<keyword evidence="3" id="KW-1185">Reference proteome</keyword>
<name>A0AAD8KPL0_TARER</name>
<feature type="region of interest" description="Disordered" evidence="1">
    <location>
        <begin position="121"/>
        <end position="156"/>
    </location>
</feature>
<reference evidence="2" key="1">
    <citation type="journal article" date="2023" name="bioRxiv">
        <title>Improved chromosome-level genome assembly for marigold (Tagetes erecta).</title>
        <authorList>
            <person name="Jiang F."/>
            <person name="Yuan L."/>
            <person name="Wang S."/>
            <person name="Wang H."/>
            <person name="Xu D."/>
            <person name="Wang A."/>
            <person name="Fan W."/>
        </authorList>
    </citation>
    <scope>NUCLEOTIDE SEQUENCE</scope>
    <source>
        <strain evidence="2">WSJ</strain>
        <tissue evidence="2">Leaf</tissue>
    </source>
</reference>
<organism evidence="2 3">
    <name type="scientific">Tagetes erecta</name>
    <name type="common">African marigold</name>
    <dbReference type="NCBI Taxonomy" id="13708"/>
    <lineage>
        <taxon>Eukaryota</taxon>
        <taxon>Viridiplantae</taxon>
        <taxon>Streptophyta</taxon>
        <taxon>Embryophyta</taxon>
        <taxon>Tracheophyta</taxon>
        <taxon>Spermatophyta</taxon>
        <taxon>Magnoliopsida</taxon>
        <taxon>eudicotyledons</taxon>
        <taxon>Gunneridae</taxon>
        <taxon>Pentapetalae</taxon>
        <taxon>asterids</taxon>
        <taxon>campanulids</taxon>
        <taxon>Asterales</taxon>
        <taxon>Asteraceae</taxon>
        <taxon>Asteroideae</taxon>
        <taxon>Heliantheae alliance</taxon>
        <taxon>Tageteae</taxon>
        <taxon>Tagetes</taxon>
    </lineage>
</organism>
<comment type="caution">
    <text evidence="2">The sequence shown here is derived from an EMBL/GenBank/DDBJ whole genome shotgun (WGS) entry which is preliminary data.</text>
</comment>
<dbReference type="AlphaFoldDB" id="A0AAD8KPL0"/>
<evidence type="ECO:0000313" key="2">
    <source>
        <dbReference type="EMBL" id="KAK1426712.1"/>
    </source>
</evidence>
<sequence>MAEFSNRGNPTVSYVPVFKGESYQHWSLCMKTILRSKELWDVVYLGITATVEGPRDQRLSGSIEDTTSIIEVPIFQETVEEETGSELEAVGEMAMVFGPKDVMSSGLGGLGLEGMMGSDDSVGASSPPLGVGNKGVISGDKAGEGEDNGDDDDDIVGSNAGAAEIVLVVASDNLEHVRHKVAISKIMSVDGAIR</sequence>
<dbReference type="EMBL" id="JAUHHV010000004">
    <property type="protein sequence ID" value="KAK1426712.1"/>
    <property type="molecule type" value="Genomic_DNA"/>
</dbReference>
<accession>A0AAD8KPL0</accession>
<feature type="compositionally biased region" description="Acidic residues" evidence="1">
    <location>
        <begin position="145"/>
        <end position="155"/>
    </location>
</feature>
<evidence type="ECO:0008006" key="4">
    <source>
        <dbReference type="Google" id="ProtNLM"/>
    </source>
</evidence>
<proteinExistence type="predicted"/>
<evidence type="ECO:0000313" key="3">
    <source>
        <dbReference type="Proteomes" id="UP001229421"/>
    </source>
</evidence>
<evidence type="ECO:0000256" key="1">
    <source>
        <dbReference type="SAM" id="MobiDB-lite"/>
    </source>
</evidence>
<gene>
    <name evidence="2" type="ORF">QVD17_15391</name>
</gene>
<protein>
    <recommendedName>
        <fullName evidence="4">DUF4219 domain-containing protein</fullName>
    </recommendedName>
</protein>
<dbReference type="Proteomes" id="UP001229421">
    <property type="component" value="Unassembled WGS sequence"/>
</dbReference>